<dbReference type="GO" id="GO:0003677">
    <property type="term" value="F:DNA binding"/>
    <property type="evidence" value="ECO:0007669"/>
    <property type="project" value="UniProtKB-KW"/>
</dbReference>
<keyword evidence="4 15" id="KW-0227">DNA damage</keyword>
<dbReference type="SMART" id="SM00487">
    <property type="entry name" value="DEXDc"/>
    <property type="match status" value="1"/>
</dbReference>
<dbReference type="InterPro" id="IPR027417">
    <property type="entry name" value="P-loop_NTPase"/>
</dbReference>
<dbReference type="Proteomes" id="UP000628710">
    <property type="component" value="Unassembled WGS sequence"/>
</dbReference>
<dbReference type="Pfam" id="PF17191">
    <property type="entry name" value="RecG_wedge"/>
    <property type="match status" value="1"/>
</dbReference>
<evidence type="ECO:0000313" key="18">
    <source>
        <dbReference type="EMBL" id="MBJ7536444.1"/>
    </source>
</evidence>
<keyword evidence="10 15" id="KW-0234">DNA repair</keyword>
<dbReference type="GO" id="GO:0006310">
    <property type="term" value="P:DNA recombination"/>
    <property type="evidence" value="ECO:0007669"/>
    <property type="project" value="UniProtKB-UniRule"/>
</dbReference>
<dbReference type="PROSITE" id="PS51194">
    <property type="entry name" value="HELICASE_CTER"/>
    <property type="match status" value="1"/>
</dbReference>
<evidence type="ECO:0000256" key="14">
    <source>
        <dbReference type="ARBA" id="ARBA00048988"/>
    </source>
</evidence>
<keyword evidence="11" id="KW-0413">Isomerase</keyword>
<keyword evidence="8" id="KW-0238">DNA-binding</keyword>
<evidence type="ECO:0000259" key="16">
    <source>
        <dbReference type="PROSITE" id="PS51192"/>
    </source>
</evidence>
<dbReference type="GO" id="GO:0016787">
    <property type="term" value="F:hydrolase activity"/>
    <property type="evidence" value="ECO:0007669"/>
    <property type="project" value="UniProtKB-KW"/>
</dbReference>
<dbReference type="NCBIfam" id="NF008166">
    <property type="entry name" value="PRK10917.1-4"/>
    <property type="match status" value="1"/>
</dbReference>
<feature type="domain" description="Helicase ATP-binding" evidence="16">
    <location>
        <begin position="284"/>
        <end position="449"/>
    </location>
</feature>
<dbReference type="InterPro" id="IPR033454">
    <property type="entry name" value="RecG_wedge"/>
</dbReference>
<comment type="function">
    <text evidence="15">Plays a critical role in recombination and DNA repair. Helps process Holliday junction intermediates to mature products by catalyzing branch migration. Has replication fork regression activity, unwinds stalled or blocked replication forks to make a HJ that can be resolved. Has a DNA unwinding activity characteristic of a DNA helicase with 3'-5' polarity.</text>
</comment>
<keyword evidence="3 15" id="KW-0547">Nucleotide-binding</keyword>
<dbReference type="Gene3D" id="2.40.50.140">
    <property type="entry name" value="Nucleic acid-binding proteins"/>
    <property type="match status" value="1"/>
</dbReference>
<keyword evidence="19" id="KW-1185">Reference proteome</keyword>
<keyword evidence="7 15" id="KW-0067">ATP-binding</keyword>
<name>A0A934JLV7_9GAMM</name>
<keyword evidence="9 15" id="KW-0233">DNA recombination</keyword>
<dbReference type="GO" id="GO:0006281">
    <property type="term" value="P:DNA repair"/>
    <property type="evidence" value="ECO:0007669"/>
    <property type="project" value="UniProtKB-UniRule"/>
</dbReference>
<evidence type="ECO:0000256" key="11">
    <source>
        <dbReference type="ARBA" id="ARBA00023235"/>
    </source>
</evidence>
<protein>
    <recommendedName>
        <fullName evidence="2 15">ATP-dependent DNA helicase RecG</fullName>
        <ecNumber evidence="13 15">5.6.2.4</ecNumber>
    </recommendedName>
</protein>
<dbReference type="InterPro" id="IPR047112">
    <property type="entry name" value="RecG/Mfd"/>
</dbReference>
<dbReference type="Pfam" id="PF19833">
    <property type="entry name" value="RecG_dom3_C"/>
    <property type="match status" value="1"/>
</dbReference>
<sequence>MIDGLDTQDVRELKGVGNAMAEKLAKLHLHTVQDLLFHLPIRYQDRTRVVPINLLRFGDEAVMEGQVIGCEIKMGKRRSLLCRIKDHTGTLCLRFFHFSAAQKNQLEQGKRIRCFGEIRRGSSGFEIYHPEYKIIDENGIHTESAQLTPIYPLTEGLTQAKIRQLCEQALERLTPYNLREWLPGDIRTQFSLPPLSDAIQFLHHPSREVDLEQLRLGSHPAQYRLSFEELMAHQLSLIGKRVQAKQDVAIKVAEAGELSRRLLEQLPFSPTGAQQRVFQDVLTDLATGHPMLRLVQGDVGSGKTLVAALAAASVVQAGYQVAIMAPTEILAEQHYINFSQWFEPLGLKVAWMTGKLKGKTREKELNNIASGAAQVIVGTHALFQDTVDFDRLALAIIDEQHRFGVHQRMALREKGMKHGFQPHQLIMTATPIPRTLAMSAYANLDCSIIDELPPGRTPVNTIVVSDQRRQEVIDRVKNACEEGKQAYWVCTLIEDSEALQCQAAEDTAILLQEQLSDLSIGLVHGRLKSQEKAAIMARFKAGDIQLLVATTVIEVGVDVPNSSLMVIENPERLGLAQLHQLRGRVGRGKAASHCVLLYKSPLGQQGKERLSTMRETSDGFKIAEKDLELRGPGELLGTRQTGLWEFKVADLQRDKALLDDVQRAAAQLYRHFPECISPLLSRWLPNHDQYLNV</sequence>
<evidence type="ECO:0000256" key="7">
    <source>
        <dbReference type="ARBA" id="ARBA00022840"/>
    </source>
</evidence>
<dbReference type="NCBIfam" id="TIGR00643">
    <property type="entry name" value="recG"/>
    <property type="match status" value="1"/>
</dbReference>
<evidence type="ECO:0000256" key="3">
    <source>
        <dbReference type="ARBA" id="ARBA00022741"/>
    </source>
</evidence>
<evidence type="ECO:0000256" key="8">
    <source>
        <dbReference type="ARBA" id="ARBA00023125"/>
    </source>
</evidence>
<evidence type="ECO:0000256" key="13">
    <source>
        <dbReference type="ARBA" id="ARBA00034808"/>
    </source>
</evidence>
<dbReference type="InterPro" id="IPR001650">
    <property type="entry name" value="Helicase_C-like"/>
</dbReference>
<dbReference type="RefSeq" id="WP_199466504.1">
    <property type="nucleotide sequence ID" value="NZ_JAEMNX010000001.1"/>
</dbReference>
<reference evidence="18" key="1">
    <citation type="submission" date="2020-12" db="EMBL/GenBank/DDBJ databases">
        <title>Marinomonas arctica sp. nov., a psychrotolerant bacterium isolated from the Arctic.</title>
        <authorList>
            <person name="Zhang Y."/>
        </authorList>
    </citation>
    <scope>NUCLEOTIDE SEQUENCE</scope>
    <source>
        <strain evidence="18">C1424</strain>
    </source>
</reference>
<dbReference type="AlphaFoldDB" id="A0A934JLV7"/>
<dbReference type="PROSITE" id="PS51192">
    <property type="entry name" value="HELICASE_ATP_BIND_1"/>
    <property type="match status" value="1"/>
</dbReference>
<dbReference type="Pfam" id="PF00270">
    <property type="entry name" value="DEAD"/>
    <property type="match status" value="1"/>
</dbReference>
<dbReference type="InterPro" id="IPR045562">
    <property type="entry name" value="RecG_dom3_C"/>
</dbReference>
<dbReference type="NCBIfam" id="NF008165">
    <property type="entry name" value="PRK10917.1-3"/>
    <property type="match status" value="1"/>
</dbReference>
<dbReference type="FunFam" id="3.40.50.300:FF:000391">
    <property type="entry name" value="ATP-dependent DNA helicase RecG"/>
    <property type="match status" value="1"/>
</dbReference>
<evidence type="ECO:0000256" key="5">
    <source>
        <dbReference type="ARBA" id="ARBA00022801"/>
    </source>
</evidence>
<comment type="similarity">
    <text evidence="1 15">Belongs to the helicase family. RecG subfamily.</text>
</comment>
<dbReference type="PANTHER" id="PTHR47964:SF1">
    <property type="entry name" value="ATP-DEPENDENT DNA HELICASE HOMOLOG RECG, CHLOROPLASTIC"/>
    <property type="match status" value="1"/>
</dbReference>
<evidence type="ECO:0000259" key="17">
    <source>
        <dbReference type="PROSITE" id="PS51194"/>
    </source>
</evidence>
<keyword evidence="5 15" id="KW-0378">Hydrolase</keyword>
<evidence type="ECO:0000256" key="12">
    <source>
        <dbReference type="ARBA" id="ARBA00034617"/>
    </source>
</evidence>
<evidence type="ECO:0000256" key="6">
    <source>
        <dbReference type="ARBA" id="ARBA00022806"/>
    </source>
</evidence>
<dbReference type="NCBIfam" id="NF008168">
    <property type="entry name" value="PRK10917.2-2"/>
    <property type="match status" value="1"/>
</dbReference>
<dbReference type="PANTHER" id="PTHR47964">
    <property type="entry name" value="ATP-DEPENDENT DNA HELICASE HOMOLOG RECG, CHLOROPLASTIC"/>
    <property type="match status" value="1"/>
</dbReference>
<proteinExistence type="inferred from homology"/>
<dbReference type="InterPro" id="IPR012340">
    <property type="entry name" value="NA-bd_OB-fold"/>
</dbReference>
<comment type="catalytic activity">
    <reaction evidence="14 15">
        <text>ATP + H2O = ADP + phosphate + H(+)</text>
        <dbReference type="Rhea" id="RHEA:13065"/>
        <dbReference type="ChEBI" id="CHEBI:15377"/>
        <dbReference type="ChEBI" id="CHEBI:15378"/>
        <dbReference type="ChEBI" id="CHEBI:30616"/>
        <dbReference type="ChEBI" id="CHEBI:43474"/>
        <dbReference type="ChEBI" id="CHEBI:456216"/>
        <dbReference type="EC" id="5.6.2.4"/>
    </reaction>
</comment>
<dbReference type="SUPFAM" id="SSF50249">
    <property type="entry name" value="Nucleic acid-binding proteins"/>
    <property type="match status" value="1"/>
</dbReference>
<dbReference type="GO" id="GO:0043138">
    <property type="term" value="F:3'-5' DNA helicase activity"/>
    <property type="evidence" value="ECO:0007669"/>
    <property type="project" value="UniProtKB-EC"/>
</dbReference>
<comment type="catalytic activity">
    <reaction evidence="12 15">
        <text>Couples ATP hydrolysis with the unwinding of duplex DNA by translocating in the 3'-5' direction.</text>
        <dbReference type="EC" id="5.6.2.4"/>
    </reaction>
</comment>
<evidence type="ECO:0000256" key="4">
    <source>
        <dbReference type="ARBA" id="ARBA00022763"/>
    </source>
</evidence>
<keyword evidence="6 15" id="KW-0347">Helicase</keyword>
<evidence type="ECO:0000256" key="15">
    <source>
        <dbReference type="RuleBase" id="RU363016"/>
    </source>
</evidence>
<dbReference type="Gene3D" id="3.40.50.300">
    <property type="entry name" value="P-loop containing nucleotide triphosphate hydrolases"/>
    <property type="match status" value="2"/>
</dbReference>
<dbReference type="CDD" id="cd17992">
    <property type="entry name" value="DEXHc_RecG"/>
    <property type="match status" value="1"/>
</dbReference>
<dbReference type="InterPro" id="IPR011545">
    <property type="entry name" value="DEAD/DEAH_box_helicase_dom"/>
</dbReference>
<dbReference type="Pfam" id="PF00271">
    <property type="entry name" value="Helicase_C"/>
    <property type="match status" value="1"/>
</dbReference>
<dbReference type="InterPro" id="IPR004609">
    <property type="entry name" value="ATP-dep_DNA_helicase_RecG"/>
</dbReference>
<evidence type="ECO:0000313" key="19">
    <source>
        <dbReference type="Proteomes" id="UP000628710"/>
    </source>
</evidence>
<dbReference type="CDD" id="cd04488">
    <property type="entry name" value="RecG_wedge_OBF"/>
    <property type="match status" value="1"/>
</dbReference>
<evidence type="ECO:0000256" key="9">
    <source>
        <dbReference type="ARBA" id="ARBA00023172"/>
    </source>
</evidence>
<comment type="caution">
    <text evidence="18">The sequence shown here is derived from an EMBL/GenBank/DDBJ whole genome shotgun (WGS) entry which is preliminary data.</text>
</comment>
<evidence type="ECO:0000256" key="10">
    <source>
        <dbReference type="ARBA" id="ARBA00023204"/>
    </source>
</evidence>
<dbReference type="SMART" id="SM00490">
    <property type="entry name" value="HELICc"/>
    <property type="match status" value="1"/>
</dbReference>
<evidence type="ECO:0000256" key="2">
    <source>
        <dbReference type="ARBA" id="ARBA00017846"/>
    </source>
</evidence>
<gene>
    <name evidence="18" type="primary">recG</name>
    <name evidence="18" type="ORF">I8J31_01975</name>
</gene>
<feature type="domain" description="Helicase C-terminal" evidence="17">
    <location>
        <begin position="482"/>
        <end position="628"/>
    </location>
</feature>
<accession>A0A934JLV7</accession>
<dbReference type="NCBIfam" id="NF008163">
    <property type="entry name" value="PRK10917.1-1"/>
    <property type="match status" value="1"/>
</dbReference>
<dbReference type="GO" id="GO:0005524">
    <property type="term" value="F:ATP binding"/>
    <property type="evidence" value="ECO:0007669"/>
    <property type="project" value="UniProtKB-KW"/>
</dbReference>
<dbReference type="SUPFAM" id="SSF52540">
    <property type="entry name" value="P-loop containing nucleoside triphosphate hydrolases"/>
    <property type="match status" value="2"/>
</dbReference>
<dbReference type="InterPro" id="IPR014001">
    <property type="entry name" value="Helicase_ATP-bd"/>
</dbReference>
<evidence type="ECO:0000256" key="1">
    <source>
        <dbReference type="ARBA" id="ARBA00007504"/>
    </source>
</evidence>
<dbReference type="EMBL" id="JAEMNX010000001">
    <property type="protein sequence ID" value="MBJ7536444.1"/>
    <property type="molecule type" value="Genomic_DNA"/>
</dbReference>
<organism evidence="18 19">
    <name type="scientific">Marinomonas transparens</name>
    <dbReference type="NCBI Taxonomy" id="2795388"/>
    <lineage>
        <taxon>Bacteria</taxon>
        <taxon>Pseudomonadati</taxon>
        <taxon>Pseudomonadota</taxon>
        <taxon>Gammaproteobacteria</taxon>
        <taxon>Oceanospirillales</taxon>
        <taxon>Oceanospirillaceae</taxon>
        <taxon>Marinomonas</taxon>
    </lineage>
</organism>
<dbReference type="EC" id="5.6.2.4" evidence="13 15"/>